<feature type="compositionally biased region" description="Pro residues" evidence="1">
    <location>
        <begin position="1210"/>
        <end position="1220"/>
    </location>
</feature>
<dbReference type="PANTHER" id="PTHR48125:SF12">
    <property type="entry name" value="AT HOOK TRANSCRIPTION FACTOR FAMILY-RELATED"/>
    <property type="match status" value="1"/>
</dbReference>
<gene>
    <name evidence="3" type="ORF">ABB55_05295</name>
</gene>
<protein>
    <recommendedName>
        <fullName evidence="5">Tetratricopeptide repeat protein</fullName>
    </recommendedName>
</protein>
<accession>A0A0N8GEJ7</accession>
<evidence type="ECO:0000256" key="2">
    <source>
        <dbReference type="SAM" id="SignalP"/>
    </source>
</evidence>
<dbReference type="Proteomes" id="UP000048984">
    <property type="component" value="Unassembled WGS sequence"/>
</dbReference>
<sequence length="1265" mass="136492">MSASPSWPALGRLVLLFAGLLLAAFGVASPSAAAGAKAEIAATLEKGFGRIVITFKDRSLLPQFTSRVNNGVLVIQFAEPVQMEVERLPTQLAPYVTIARRDPDGQAIRLGLTRQVRINTMEAGERLFVDLLPATWAGPPPTLPESVVLELAKRAETALKAQREAEKQRFGVKVLAKLDFRVGRNPTFTRFSFGWNVPFDTQMARDADKVTLTFNRLAEIDFAPVIADPPPTLREIRAEPDGEKLRVVMTIAPEADVRAFREEQTYVVDLSHPAKPGNPAEAAIRKVLDPEADKQRTVVNAPGTARPPEAGKTPEAGKVPVAGKAGMAPEAKPAGPSAAGPSAAGAARPPVAAAGADPAVKTSLIDLPPEPDPTPPPKPAAAVEKAAAAPSADEEAGDDAGANGEARPEVRSGRSNTVKIVRVEAKRIGSVVRVAFPFPGKVASAAVKRGDNLWIVFDTQMSMDLRAIAAVLGTTAADVTVNRTERGQVLRIRLTEPMLTTLGLDGNSWILSIGEMVLEPARPLALKREFRSEGQGLIRVALPDAGSVHEINDASTGDMFYVVTAFGPPRGLLKPYSFPELETLASAHGVAVVPRTDDLKVGIEFDSVVMTRERGLTISTGALGSPSYELPKPVRKAARRVVDPSTFAVKDPAEFTERVRGLIDQIAEAGEQQKAPLRFQLAEFYVAHRFAPEALGILRLLAADEPGIERDPGFIVLFGAAQTMAGRTAPALRALSRTEVADNPDAALWRTIAAAAEQKWDEARDAAQKGAGAVGGYPIDIQAAYVLAGAEAAVELNDFRAAQSRLAEILPEEIAPDLRARYEMLQARIADAAGRPEDAMERLDRLAASTDRKAAAEAEYRRLRVLVRDQKIEAAEAIERLKSLVFGWRGDEIELKSLRFMAQLQAQHGLYREAFQNMRNALQVAPQSETAKLLQDDMGREFVSLYLDGNADRLKPVEALALYYDFRELTPVGRLGDEIVRRLADRLVGVDLLDQASELLAYQIDQRLRGAAKAQIAADLAMIHLIDRKPDKALAVLNKTRQSQLPVSVERQRRVVEARALSETGRADVALELLSALGGADVDRLRADIMWRAKRWHEAGERLETMLGGRWNEPTPLDDQERQDVIRAAVAYALASDDLALGRLRSKFADRMKDSPSAATFDVVTAPIQSQGTEFRNIAKEIAAIDTMRGFLDEYRSQYMKGPADAKPTEPQPGKPPAAPGPAAANGADRKAPEKTASIPRPGAGNGPGTKLAQADSAPDAAKKR</sequence>
<feature type="signal peptide" evidence="2">
    <location>
        <begin position="1"/>
        <end position="33"/>
    </location>
</feature>
<comment type="caution">
    <text evidence="3">The sequence shown here is derived from an EMBL/GenBank/DDBJ whole genome shotgun (WGS) entry which is preliminary data.</text>
</comment>
<dbReference type="STRING" id="665126.ABB55_05295"/>
<evidence type="ECO:0000256" key="1">
    <source>
        <dbReference type="SAM" id="MobiDB-lite"/>
    </source>
</evidence>
<feature type="chain" id="PRO_5006025652" description="Tetratricopeptide repeat protein" evidence="2">
    <location>
        <begin position="34"/>
        <end position="1265"/>
    </location>
</feature>
<name>A0A0N8GEJ7_9HYPH</name>
<feature type="compositionally biased region" description="Low complexity" evidence="1">
    <location>
        <begin position="328"/>
        <end position="359"/>
    </location>
</feature>
<dbReference type="EMBL" id="LJYW01000001">
    <property type="protein sequence ID" value="KPL51713.1"/>
    <property type="molecule type" value="Genomic_DNA"/>
</dbReference>
<reference evidence="3 4" key="2">
    <citation type="submission" date="2015-10" db="EMBL/GenBank/DDBJ databases">
        <title>Draft Genome Sequence of Prosthecomicrobium hirschii ATCC 27832.</title>
        <authorList>
            <person name="Daniel J."/>
            <person name="Givan S.A."/>
            <person name="Brun Y.V."/>
            <person name="Brown P.J."/>
        </authorList>
    </citation>
    <scope>NUCLEOTIDE SEQUENCE [LARGE SCALE GENOMIC DNA]</scope>
    <source>
        <strain evidence="3 4">16</strain>
    </source>
</reference>
<evidence type="ECO:0000313" key="4">
    <source>
        <dbReference type="Proteomes" id="UP000048984"/>
    </source>
</evidence>
<evidence type="ECO:0000313" key="3">
    <source>
        <dbReference type="EMBL" id="KPL51713.1"/>
    </source>
</evidence>
<keyword evidence="4" id="KW-1185">Reference proteome</keyword>
<proteinExistence type="predicted"/>
<reference evidence="3 4" key="1">
    <citation type="submission" date="2015-09" db="EMBL/GenBank/DDBJ databases">
        <authorList>
            <consortium name="Swine Surveillance"/>
        </authorList>
    </citation>
    <scope>NUCLEOTIDE SEQUENCE [LARGE SCALE GENOMIC DNA]</scope>
    <source>
        <strain evidence="3 4">16</strain>
    </source>
</reference>
<organism evidence="3 4">
    <name type="scientific">Prosthecodimorpha hirschii</name>
    <dbReference type="NCBI Taxonomy" id="665126"/>
    <lineage>
        <taxon>Bacteria</taxon>
        <taxon>Pseudomonadati</taxon>
        <taxon>Pseudomonadota</taxon>
        <taxon>Alphaproteobacteria</taxon>
        <taxon>Hyphomicrobiales</taxon>
        <taxon>Ancalomicrobiaceae</taxon>
        <taxon>Prosthecodimorpha</taxon>
    </lineage>
</organism>
<dbReference type="AlphaFoldDB" id="A0A0N8GEJ7"/>
<dbReference type="PANTHER" id="PTHR48125">
    <property type="entry name" value="LP07818P1"/>
    <property type="match status" value="1"/>
</dbReference>
<dbReference type="RefSeq" id="WP_054357876.1">
    <property type="nucleotide sequence ID" value="NZ_LJYW01000001.1"/>
</dbReference>
<feature type="compositionally biased region" description="Pro residues" evidence="1">
    <location>
        <begin position="368"/>
        <end position="379"/>
    </location>
</feature>
<feature type="region of interest" description="Disordered" evidence="1">
    <location>
        <begin position="289"/>
        <end position="414"/>
    </location>
</feature>
<keyword evidence="2" id="KW-0732">Signal</keyword>
<evidence type="ECO:0008006" key="5">
    <source>
        <dbReference type="Google" id="ProtNLM"/>
    </source>
</evidence>
<feature type="compositionally biased region" description="Low complexity" evidence="1">
    <location>
        <begin position="380"/>
        <end position="391"/>
    </location>
</feature>
<feature type="region of interest" description="Disordered" evidence="1">
    <location>
        <begin position="1201"/>
        <end position="1265"/>
    </location>
</feature>